<dbReference type="PANTHER" id="PTHR16029:SF11">
    <property type="entry name" value="CENTROSOMAL PROTEIN OF 192 KDA"/>
    <property type="match status" value="1"/>
</dbReference>
<evidence type="ECO:0000313" key="3">
    <source>
        <dbReference type="EMBL" id="CAI9536492.1"/>
    </source>
</evidence>
<name>A0ABN9AKC4_9NEOB</name>
<feature type="domain" description="Cep192-like" evidence="2">
    <location>
        <begin position="1"/>
        <end position="122"/>
    </location>
</feature>
<feature type="compositionally biased region" description="Polar residues" evidence="1">
    <location>
        <begin position="180"/>
        <end position="192"/>
    </location>
</feature>
<evidence type="ECO:0000313" key="4">
    <source>
        <dbReference type="Proteomes" id="UP001162483"/>
    </source>
</evidence>
<feature type="region of interest" description="Disordered" evidence="1">
    <location>
        <begin position="137"/>
        <end position="192"/>
    </location>
</feature>
<accession>A0ABN9AKC4</accession>
<reference evidence="3" key="1">
    <citation type="submission" date="2023-05" db="EMBL/GenBank/DDBJ databases">
        <authorList>
            <person name="Stuckert A."/>
        </authorList>
    </citation>
    <scope>NUCLEOTIDE SEQUENCE</scope>
</reference>
<comment type="caution">
    <text evidence="3">The sequence shown here is derived from an EMBL/GenBank/DDBJ whole genome shotgun (WGS) entry which is preliminary data.</text>
</comment>
<dbReference type="EMBL" id="CATNWA010000318">
    <property type="protein sequence ID" value="CAI9536492.1"/>
    <property type="molecule type" value="Genomic_DNA"/>
</dbReference>
<dbReference type="Proteomes" id="UP001162483">
    <property type="component" value="Unassembled WGS sequence"/>
</dbReference>
<feature type="compositionally biased region" description="Polar residues" evidence="1">
    <location>
        <begin position="146"/>
        <end position="157"/>
    </location>
</feature>
<gene>
    <name evidence="3" type="ORF">SPARVUS_LOCUS1029016</name>
</gene>
<dbReference type="InterPro" id="IPR054091">
    <property type="entry name" value="Cep192-like_D5"/>
</dbReference>
<keyword evidence="4" id="KW-1185">Reference proteome</keyword>
<dbReference type="InterPro" id="IPR039103">
    <property type="entry name" value="Spd-2/CEP192"/>
</dbReference>
<dbReference type="Pfam" id="PF22074">
    <property type="entry name" value="Cep192_D5"/>
    <property type="match status" value="1"/>
</dbReference>
<evidence type="ECO:0000256" key="1">
    <source>
        <dbReference type="SAM" id="MobiDB-lite"/>
    </source>
</evidence>
<protein>
    <recommendedName>
        <fullName evidence="2">Cep192-like domain-containing protein</fullName>
    </recommendedName>
</protein>
<evidence type="ECO:0000259" key="2">
    <source>
        <dbReference type="Pfam" id="PF22074"/>
    </source>
</evidence>
<feature type="non-terminal residue" evidence="3">
    <location>
        <position position="192"/>
    </location>
</feature>
<organism evidence="3 4">
    <name type="scientific">Staurois parvus</name>
    <dbReference type="NCBI Taxonomy" id="386267"/>
    <lineage>
        <taxon>Eukaryota</taxon>
        <taxon>Metazoa</taxon>
        <taxon>Chordata</taxon>
        <taxon>Craniata</taxon>
        <taxon>Vertebrata</taxon>
        <taxon>Euteleostomi</taxon>
        <taxon>Amphibia</taxon>
        <taxon>Batrachia</taxon>
        <taxon>Anura</taxon>
        <taxon>Neobatrachia</taxon>
        <taxon>Ranoidea</taxon>
        <taxon>Ranidae</taxon>
        <taxon>Staurois</taxon>
    </lineage>
</organism>
<dbReference type="PANTHER" id="PTHR16029">
    <property type="entry name" value="CENTROSOMAL PROTEIN OF 192 KDA"/>
    <property type="match status" value="1"/>
</dbReference>
<sequence length="192" mass="21716">MDPNVVFVTPDKFVLKEASREIVTISYNARNQEPYYQLNKLCTVCFFYGDEVSRQQFRRAVLFKPEMAQKVIAEFSKLKNTRFDEEFPGEQLVCEVYDLPQRPNDIQLFYGNMHKIVLSVVGCTDINLARTSVQPSLGTGLGRAAENTQRSISNTSLDDLPVKGPQGSHLSNVDIPLRNGNRSENTLIVQPE</sequence>
<proteinExistence type="predicted"/>